<feature type="region of interest" description="Disordered" evidence="1">
    <location>
        <begin position="1"/>
        <end position="21"/>
    </location>
</feature>
<keyword evidence="3" id="KW-1185">Reference proteome</keyword>
<evidence type="ECO:0000313" key="3">
    <source>
        <dbReference type="Proteomes" id="UP000193781"/>
    </source>
</evidence>
<proteinExistence type="predicted"/>
<dbReference type="EMBL" id="LQPH01000057">
    <property type="protein sequence ID" value="ORW28941.1"/>
    <property type="molecule type" value="Genomic_DNA"/>
</dbReference>
<dbReference type="RefSeq" id="WP_046182168.1">
    <property type="nucleotide sequence ID" value="NZ_JACKSS010000157.1"/>
</dbReference>
<reference evidence="2 3" key="1">
    <citation type="submission" date="2016-01" db="EMBL/GenBank/DDBJ databases">
        <title>The new phylogeny of the genus Mycobacterium.</title>
        <authorList>
            <person name="Tarcisio F."/>
            <person name="Conor M."/>
            <person name="Antonella G."/>
            <person name="Elisabetta G."/>
            <person name="Giulia F.S."/>
            <person name="Sara T."/>
            <person name="Anna F."/>
            <person name="Clotilde B."/>
            <person name="Roberto B."/>
            <person name="Veronica D.S."/>
            <person name="Fabio R."/>
            <person name="Monica P."/>
            <person name="Olivier J."/>
            <person name="Enrico T."/>
            <person name="Nicola S."/>
        </authorList>
    </citation>
    <scope>NUCLEOTIDE SEQUENCE [LARGE SCALE GENOMIC DNA]</scope>
    <source>
        <strain evidence="2 3">DSM 44803</strain>
    </source>
</reference>
<feature type="compositionally biased region" description="Polar residues" evidence="1">
    <location>
        <begin position="1"/>
        <end position="18"/>
    </location>
</feature>
<sequence length="98" mass="10522">MAGSSTYDPPQQQTTPIATSAGAGSRRFLRLFRGPQYLRKFTELAGDVVEPAERERFLSTVDALADLPAGDLDALNVIVDPRALERAPVIAPGIWLAG</sequence>
<gene>
    <name evidence="2" type="ORF">AWC17_00875</name>
</gene>
<dbReference type="AlphaFoldDB" id="A0A1X1ZX67"/>
<dbReference type="STRING" id="244292.ABW17_06825"/>
<comment type="caution">
    <text evidence="2">The sequence shown here is derived from an EMBL/GenBank/DDBJ whole genome shotgun (WGS) entry which is preliminary data.</text>
</comment>
<dbReference type="Proteomes" id="UP000193781">
    <property type="component" value="Unassembled WGS sequence"/>
</dbReference>
<name>A0A1X1ZX67_9MYCO</name>
<accession>A0A1X1ZX67</accession>
<protein>
    <submittedName>
        <fullName evidence="2">Uncharacterized protein</fullName>
    </submittedName>
</protein>
<evidence type="ECO:0000313" key="2">
    <source>
        <dbReference type="EMBL" id="ORW28941.1"/>
    </source>
</evidence>
<organism evidence="2 3">
    <name type="scientific">Mycobacterium nebraskense</name>
    <dbReference type="NCBI Taxonomy" id="244292"/>
    <lineage>
        <taxon>Bacteria</taxon>
        <taxon>Bacillati</taxon>
        <taxon>Actinomycetota</taxon>
        <taxon>Actinomycetes</taxon>
        <taxon>Mycobacteriales</taxon>
        <taxon>Mycobacteriaceae</taxon>
        <taxon>Mycobacterium</taxon>
    </lineage>
</organism>
<evidence type="ECO:0000256" key="1">
    <source>
        <dbReference type="SAM" id="MobiDB-lite"/>
    </source>
</evidence>